<name>A0A3P8UIF8_CYNSE</name>
<reference evidence="3" key="3">
    <citation type="submission" date="2025-09" db="UniProtKB">
        <authorList>
            <consortium name="Ensembl"/>
        </authorList>
    </citation>
    <scope>IDENTIFICATION</scope>
</reference>
<dbReference type="GeneID" id="103378613"/>
<dbReference type="CTD" id="9816"/>
<evidence type="ECO:0000259" key="2">
    <source>
        <dbReference type="Pfam" id="PF10441"/>
    </source>
</evidence>
<proteinExistence type="predicted"/>
<dbReference type="RefSeq" id="XP_008308106.1">
    <property type="nucleotide sequence ID" value="XM_008309884.3"/>
</dbReference>
<feature type="region of interest" description="Disordered" evidence="1">
    <location>
        <begin position="388"/>
        <end position="413"/>
    </location>
</feature>
<reference evidence="3" key="2">
    <citation type="submission" date="2025-08" db="UniProtKB">
        <authorList>
            <consortium name="Ensembl"/>
        </authorList>
    </citation>
    <scope>IDENTIFICATION</scope>
</reference>
<keyword evidence="4" id="KW-1185">Reference proteome</keyword>
<dbReference type="InterPro" id="IPR018849">
    <property type="entry name" value="Urb2/Npa2_C"/>
</dbReference>
<dbReference type="InParanoid" id="A0A3P8UIF8"/>
<dbReference type="GeneTree" id="ENSGT00390000009258"/>
<dbReference type="InterPro" id="IPR052609">
    <property type="entry name" value="Ribosome_Biogenesis_Reg"/>
</dbReference>
<evidence type="ECO:0000256" key="1">
    <source>
        <dbReference type="SAM" id="MobiDB-lite"/>
    </source>
</evidence>
<dbReference type="Pfam" id="PF10441">
    <property type="entry name" value="Urb2"/>
    <property type="match status" value="1"/>
</dbReference>
<dbReference type="GO" id="GO:1901796">
    <property type="term" value="P:regulation of signal transduction by p53 class mediator"/>
    <property type="evidence" value="ECO:0007669"/>
    <property type="project" value="Ensembl"/>
</dbReference>
<dbReference type="GO" id="GO:0005730">
    <property type="term" value="C:nucleolus"/>
    <property type="evidence" value="ECO:0007669"/>
    <property type="project" value="TreeGrafter"/>
</dbReference>
<evidence type="ECO:0000313" key="3">
    <source>
        <dbReference type="Ensembl" id="ENSCSEP00000000406.1"/>
    </source>
</evidence>
<dbReference type="GO" id="GO:1902036">
    <property type="term" value="P:regulation of hematopoietic stem cell differentiation"/>
    <property type="evidence" value="ECO:0007669"/>
    <property type="project" value="Ensembl"/>
</dbReference>
<dbReference type="PANTHER" id="PTHR15682:SF2">
    <property type="entry name" value="UNHEALTHY RIBOSOME BIOGENESIS PROTEIN 2 HOMOLOG"/>
    <property type="match status" value="1"/>
</dbReference>
<organism evidence="3 4">
    <name type="scientific">Cynoglossus semilaevis</name>
    <name type="common">Tongue sole</name>
    <dbReference type="NCBI Taxonomy" id="244447"/>
    <lineage>
        <taxon>Eukaryota</taxon>
        <taxon>Metazoa</taxon>
        <taxon>Chordata</taxon>
        <taxon>Craniata</taxon>
        <taxon>Vertebrata</taxon>
        <taxon>Euteleostomi</taxon>
        <taxon>Actinopterygii</taxon>
        <taxon>Neopterygii</taxon>
        <taxon>Teleostei</taxon>
        <taxon>Neoteleostei</taxon>
        <taxon>Acanthomorphata</taxon>
        <taxon>Carangaria</taxon>
        <taxon>Pleuronectiformes</taxon>
        <taxon>Pleuronectoidei</taxon>
        <taxon>Cynoglossidae</taxon>
        <taxon>Cynoglossinae</taxon>
        <taxon>Cynoglossus</taxon>
    </lineage>
</organism>
<dbReference type="KEGG" id="csem:103378613"/>
<dbReference type="RefSeq" id="XP_024911222.1">
    <property type="nucleotide sequence ID" value="XM_025055454.1"/>
</dbReference>
<sequence length="1604" mass="178402">MAAIFSGIHLKLKSPQTPWEDKLKLARFAWVSSQCLLPNKEQVLLDWCTHALTGWYSQKVEFSQDVLEGLWLYLNDLLRSQKLQSLLKQGKTVSLRLNMAQLLLDRLQEYSHTGSTPSVSASLVLSVCQGVVSCPVLSSVFITKYELMVDLLVKLCAMACVELQQQQIPGSSVTESSMCSAAGKTDCRNMKELSTKPDEGSKSSLLFELLLQVLTCYLAVQRQQANPNRVLVMLLSHLFQPFVLVRHLLTSADLSRARPQLHQQMRRDICLRVDSVLLFALFPSEHLTSYKEELLPTKGIAGKSGAGGSKGPLKPVTAILSKLTAQDYCEKPSLYSLKANTVSLLFRFFLDSYAKGKGENDEEQKLLCFHFLTRLVPILDLGPDMQSRSPAEADPLVSACPDQTPSPASPTSPQNWSLALTALESLLGQAVSADIYNVAADRIRHGEIQLNFFRALGQILLNKAQPSIPAWHHCFKVLLSLNHQIVEPDLDQLLSLAWVNFECTDGQVEPARQVLVCSLLQIYTKLRQLPHLFSELLSVICQPALEELRPPLLFDGFYSSLSSCLLDTPLSQSLEICSLVLDGIKKYILPDLGNGGQGDKEMADVNQKKRRDSSLKLLSLSQLLHTVLFHTKSIDSASPLPLVKQVKALMSEMHQVVGFLEQLMSDENPTVKAMKGSGRNRSGKVRKGVSRQELEKIQVWAQKMVEATLILRYSWVEVDMLFDLHCSKYKHLGAEVMETEGEDVPSATVMTHTETHGCVYFLPTCLSMSSSTSPVTCLFDKLITLQQVKKLMLDNAPLSESSVAAVKKAVTVLLAKLKSEVNTGLEHEWDGQICNVNSDSYAVAYWYLVTTNLPLIAPYLSEEDKKCFTDVLVTSLLSRQKDDKPRNRLTVATISSQFLESPLLPELPSLFSSFVCCLTQRIRDVLIAAHQELRFSRVMASESIVLDILETSTTGDVCVTLTGAQVEELTDLVRILRDLNPDAMNSEDLCSVFFLLLFMLTSTCQQDPVGVDCRNDLVPTAFFVRLLTMLNFLVQSSNLKGVLKVIRGGPLLQTVVSCLRWHSSNRRFATTSDALISSGLIKAEQNFIGSLVQFIIINNISVQLNLDQFVSFLTQNVRPNPEAFFPCVYLELATLSSLAQVLNSNCGRSKSLDQTLMSLLSRVTVTLGSATEFMLKPQTASTGAGQLDSDFYRSFVVEIVTVLLECESTALSVATGPSFKHMTLYQELCQQILKDLSANPRPMDFLVSSLRFLSTFYKAVEKKCEDRENEGGAQEALYVQILQGVCSLLTASWLSSENICELEPTVEELLQQLTEKSTTHHLTLLLVIVKDGLHSGKLKAGNYREVLSAVIITKLLFSCRLPDNCSQALWLIAPEIISAMVFLVRSCSQDVFLTLAFAVPTVIALTSILRHGEGLLSNPHHVVVALEALQCVSLDHSSPHGYLLAFQAVHEGLFAVIQCHSQVMLNAAPSFLNVFSRLVTSVMCRGQQRGHSKTGSDDDVYLQCSRLIERMYSHIAVTSENFTTLSAYIVAQYVTELQKVTLRADIKLHLTEGIYQILDLCTERDIKFLMSGLHMGVREVFNELYSSYTHYHKTQRQGEEKYTV</sequence>
<reference evidence="3 4" key="1">
    <citation type="journal article" date="2014" name="Nat. Genet.">
        <title>Whole-genome sequence of a flatfish provides insights into ZW sex chromosome evolution and adaptation to a benthic lifestyle.</title>
        <authorList>
            <person name="Chen S."/>
            <person name="Zhang G."/>
            <person name="Shao C."/>
            <person name="Huang Q."/>
            <person name="Liu G."/>
            <person name="Zhang P."/>
            <person name="Song W."/>
            <person name="An N."/>
            <person name="Chalopin D."/>
            <person name="Volff J.N."/>
            <person name="Hong Y."/>
            <person name="Li Q."/>
            <person name="Sha Z."/>
            <person name="Zhou H."/>
            <person name="Xie M."/>
            <person name="Yu Q."/>
            <person name="Liu Y."/>
            <person name="Xiang H."/>
            <person name="Wang N."/>
            <person name="Wu K."/>
            <person name="Yang C."/>
            <person name="Zhou Q."/>
            <person name="Liao X."/>
            <person name="Yang L."/>
            <person name="Hu Q."/>
            <person name="Zhang J."/>
            <person name="Meng L."/>
            <person name="Jin L."/>
            <person name="Tian Y."/>
            <person name="Lian J."/>
            <person name="Yang J."/>
            <person name="Miao G."/>
            <person name="Liu S."/>
            <person name="Liang Z."/>
            <person name="Yan F."/>
            <person name="Li Y."/>
            <person name="Sun B."/>
            <person name="Zhang H."/>
            <person name="Zhang J."/>
            <person name="Zhu Y."/>
            <person name="Du M."/>
            <person name="Zhao Y."/>
            <person name="Schartl M."/>
            <person name="Tang Q."/>
            <person name="Wang J."/>
        </authorList>
    </citation>
    <scope>NUCLEOTIDE SEQUENCE</scope>
</reference>
<feature type="compositionally biased region" description="Low complexity" evidence="1">
    <location>
        <begin position="401"/>
        <end position="413"/>
    </location>
</feature>
<accession>A0A3P8UIF8</accession>
<dbReference type="GO" id="GO:0042254">
    <property type="term" value="P:ribosome biogenesis"/>
    <property type="evidence" value="ECO:0007669"/>
    <property type="project" value="TreeGrafter"/>
</dbReference>
<protein>
    <submittedName>
        <fullName evidence="3">URB2 ribosome biogenesis homolog</fullName>
    </submittedName>
</protein>
<dbReference type="FunCoup" id="A0A3P8UIF8">
    <property type="interactions" value="1026"/>
</dbReference>
<evidence type="ECO:0000313" key="4">
    <source>
        <dbReference type="Proteomes" id="UP000265120"/>
    </source>
</evidence>
<dbReference type="PANTHER" id="PTHR15682">
    <property type="entry name" value="UNHEALTHY RIBOSOME BIOGENESIS PROTEIN 2 HOMOLOG"/>
    <property type="match status" value="1"/>
</dbReference>
<dbReference type="Proteomes" id="UP000265120">
    <property type="component" value="Chromosome 5"/>
</dbReference>
<dbReference type="Ensembl" id="ENSCSET00000000431.1">
    <property type="protein sequence ID" value="ENSCSEP00000000406.1"/>
    <property type="gene ID" value="ENSCSEG00000000299.1"/>
</dbReference>
<dbReference type="OrthoDB" id="160374at2759"/>
<feature type="domain" description="Nucleolar 27S pre-rRNA processing Urb2/Npa2 C-terminal" evidence="2">
    <location>
        <begin position="1404"/>
        <end position="1595"/>
    </location>
</feature>